<keyword evidence="4 5" id="KW-0472">Membrane</keyword>
<dbReference type="PANTHER" id="PTHR19282">
    <property type="entry name" value="TETRASPANIN"/>
    <property type="match status" value="1"/>
</dbReference>
<dbReference type="AlphaFoldDB" id="A0A3B5AIE3"/>
<feature type="transmembrane region" description="Helical" evidence="5">
    <location>
        <begin position="52"/>
        <end position="72"/>
    </location>
</feature>
<dbReference type="PRINTS" id="PR00259">
    <property type="entry name" value="TMFOUR"/>
</dbReference>
<dbReference type="SUPFAM" id="SSF48652">
    <property type="entry name" value="Tetraspanin"/>
    <property type="match status" value="1"/>
</dbReference>
<dbReference type="InterPro" id="IPR008952">
    <property type="entry name" value="Tetraspanin_EC2_sf"/>
</dbReference>
<dbReference type="InterPro" id="IPR018499">
    <property type="entry name" value="Tetraspanin/Peripherin"/>
</dbReference>
<evidence type="ECO:0000313" key="6">
    <source>
        <dbReference type="Ensembl" id="ENSSPAP00000017599.1"/>
    </source>
</evidence>
<feature type="transmembrane region" description="Helical" evidence="5">
    <location>
        <begin position="12"/>
        <end position="32"/>
    </location>
</feature>
<protein>
    <submittedName>
        <fullName evidence="6">Tetraspanin-8-like</fullName>
    </submittedName>
</protein>
<keyword evidence="2 5" id="KW-0812">Transmembrane</keyword>
<comment type="subcellular location">
    <subcellularLocation>
        <location evidence="1">Membrane</location>
        <topology evidence="1">Multi-pass membrane protein</topology>
    </subcellularLocation>
</comment>
<evidence type="ECO:0000256" key="2">
    <source>
        <dbReference type="ARBA" id="ARBA00022692"/>
    </source>
</evidence>
<dbReference type="STRING" id="144197.ENSSPAP00000017599"/>
<feature type="transmembrane region" description="Helical" evidence="5">
    <location>
        <begin position="79"/>
        <end position="102"/>
    </location>
</feature>
<dbReference type="PANTHER" id="PTHR19282:SF456">
    <property type="entry name" value="CD63 MOLECULE"/>
    <property type="match status" value="1"/>
</dbReference>
<sequence>MGKVNVCLKRSYFIVVGLIAIIAILLLGLTLFSHGHFHQEDEIEKVLTTLHAMYAIAVIILVLAFTGAFGAYKEKKWALIVFTVGMIMTTLFMTACNIAGLVSKPHLEKGIQKTYLSLLPLANRSDSVTESLMEIQGEFQCCGLDKGYQDWNNHIPESCLCVEDSVNPCPCIPFIVETAVGALNAVLGILLGVTLLWVLSVVLCVVILCRLDRKDEIPAVVYSSEAKAGNYTTLTEEYT</sequence>
<evidence type="ECO:0000256" key="4">
    <source>
        <dbReference type="ARBA" id="ARBA00023136"/>
    </source>
</evidence>
<dbReference type="GO" id="GO:0005886">
    <property type="term" value="C:plasma membrane"/>
    <property type="evidence" value="ECO:0007669"/>
    <property type="project" value="TreeGrafter"/>
</dbReference>
<feature type="transmembrane region" description="Helical" evidence="5">
    <location>
        <begin position="185"/>
        <end position="209"/>
    </location>
</feature>
<organism evidence="6">
    <name type="scientific">Stegastes partitus</name>
    <name type="common">bicolor damselfish</name>
    <dbReference type="NCBI Taxonomy" id="144197"/>
    <lineage>
        <taxon>Eukaryota</taxon>
        <taxon>Metazoa</taxon>
        <taxon>Chordata</taxon>
        <taxon>Craniata</taxon>
        <taxon>Vertebrata</taxon>
        <taxon>Euteleostomi</taxon>
        <taxon>Actinopterygii</taxon>
        <taxon>Neopterygii</taxon>
        <taxon>Teleostei</taxon>
        <taxon>Neoteleostei</taxon>
        <taxon>Acanthomorphata</taxon>
        <taxon>Ovalentaria</taxon>
        <taxon>Pomacentridae</taxon>
        <taxon>Stegastes</taxon>
    </lineage>
</organism>
<reference evidence="6" key="1">
    <citation type="submission" date="2023-09" db="UniProtKB">
        <authorList>
            <consortium name="Ensembl"/>
        </authorList>
    </citation>
    <scope>IDENTIFICATION</scope>
</reference>
<name>A0A3B5AIE3_9TELE</name>
<dbReference type="Ensembl" id="ENSSPAT00000017874.1">
    <property type="protein sequence ID" value="ENSSPAP00000017599.1"/>
    <property type="gene ID" value="ENSSPAG00000013295.1"/>
</dbReference>
<dbReference type="Gene3D" id="1.10.1450.10">
    <property type="entry name" value="Tetraspanin"/>
    <property type="match status" value="1"/>
</dbReference>
<evidence type="ECO:0000256" key="5">
    <source>
        <dbReference type="SAM" id="Phobius"/>
    </source>
</evidence>
<evidence type="ECO:0000256" key="3">
    <source>
        <dbReference type="ARBA" id="ARBA00022989"/>
    </source>
</evidence>
<dbReference type="Pfam" id="PF00335">
    <property type="entry name" value="Tetraspanin"/>
    <property type="match status" value="1"/>
</dbReference>
<proteinExistence type="predicted"/>
<evidence type="ECO:0000256" key="1">
    <source>
        <dbReference type="ARBA" id="ARBA00004141"/>
    </source>
</evidence>
<accession>A0A3B5AIE3</accession>
<dbReference type="GeneTree" id="ENSGT00940000174996"/>
<keyword evidence="3 5" id="KW-1133">Transmembrane helix</keyword>
<dbReference type="GO" id="GO:1900746">
    <property type="term" value="P:regulation of vascular endothelial growth factor signaling pathway"/>
    <property type="evidence" value="ECO:0007669"/>
    <property type="project" value="TreeGrafter"/>
</dbReference>